<organism evidence="1 2">
    <name type="scientific">candidate division WOR-3 bacterium JGI_Cruoil_03_44_89</name>
    <dbReference type="NCBI Taxonomy" id="1973748"/>
    <lineage>
        <taxon>Bacteria</taxon>
        <taxon>Bacteria division WOR-3</taxon>
    </lineage>
</organism>
<sequence>MKRIGLYPIGAVMLCTGSVYGFDPATHMYIGSQTFDIWQDFDPDFYDCLVGNYGVPYIEMMTRKFYYIGLMLPDILSEESQGWTRTLINELYNIRDHIPGGPLHIEEHTKNNVQTPIIFDPNPSNDLSKIKEMAEWARDQDFPYNFDHYQKALIYGAYMHLIQDLYARTVVQPSRFGYGYAIESDSALSLPLLFLAECYHDIFTPTYIPNWNFIRSDLYKGAFLRTGGDHDPEDWINMGISNWGYLDFCCVYDADAISHGGWQNYDFLPVQRFVEAAYAVGYNTDNLTQERLESYIHGLGLGMFFAYGYERDFSNLGGAFTHPNWAPIDIIEFVGEIGHEECSFRICDIPILEDLVDWIIWRFIFNAGFPALDIILDFLAIIPSFPDLSHPWPYYFESTDGLDDLWEAVVLAGEDTPELETLYRRARRELEYWENYAQVKKPNLRASYNEEPTNVMAIENRYRNTLMGSENLNYTMDGMSVWNLSRKAGLLGGMYPVDGNYYGQPGVIDMCFEEDGNLVYTETPICVEGNPSYIDLKYDLVTFGPSKVKISGNGETELTYTDLPGPSRQTSTLPVNAQDAINQGIEELSFKAETQAQDGPYYTVMFNSDYRDAYNSTPIIYDNPTYDSLFKSGDPTRVAGENPHSHPGVYWPYVLPMTQVLARPTNLTAKANSYTSI</sequence>
<dbReference type="AlphaFoldDB" id="A0A235BQL8"/>
<evidence type="ECO:0000313" key="2">
    <source>
        <dbReference type="Proteomes" id="UP000215215"/>
    </source>
</evidence>
<evidence type="ECO:0000313" key="1">
    <source>
        <dbReference type="EMBL" id="OYD14524.1"/>
    </source>
</evidence>
<reference evidence="1 2" key="1">
    <citation type="submission" date="2017-07" db="EMBL/GenBank/DDBJ databases">
        <title>Recovery of genomes from metagenomes via a dereplication, aggregation, and scoring strategy.</title>
        <authorList>
            <person name="Sieber C.M."/>
            <person name="Probst A.J."/>
            <person name="Sharrar A."/>
            <person name="Thomas B.C."/>
            <person name="Hess M."/>
            <person name="Tringe S.G."/>
            <person name="Banfield J.F."/>
        </authorList>
    </citation>
    <scope>NUCLEOTIDE SEQUENCE [LARGE SCALE GENOMIC DNA]</scope>
    <source>
        <strain evidence="1">JGI_Cruoil_03_44_89</strain>
    </source>
</reference>
<feature type="non-terminal residue" evidence="1">
    <location>
        <position position="677"/>
    </location>
</feature>
<comment type="caution">
    <text evidence="1">The sequence shown here is derived from an EMBL/GenBank/DDBJ whole genome shotgun (WGS) entry which is preliminary data.</text>
</comment>
<dbReference type="Proteomes" id="UP000215215">
    <property type="component" value="Unassembled WGS sequence"/>
</dbReference>
<name>A0A235BQL8_UNCW3</name>
<proteinExistence type="predicted"/>
<dbReference type="EMBL" id="NOZQ01000178">
    <property type="protein sequence ID" value="OYD14524.1"/>
    <property type="molecule type" value="Genomic_DNA"/>
</dbReference>
<protein>
    <submittedName>
        <fullName evidence="1">Uncharacterized protein</fullName>
    </submittedName>
</protein>
<gene>
    <name evidence="1" type="ORF">CH333_07815</name>
</gene>
<accession>A0A235BQL8</accession>